<evidence type="ECO:0000313" key="4">
    <source>
        <dbReference type="Proteomes" id="UP001197492"/>
    </source>
</evidence>
<proteinExistence type="predicted"/>
<accession>A0AAW4MWX6</accession>
<sequence>MAINTLQYSTIFQTELDKQMEHLTLTSWMDANAGQIKYDGGAEVKIPKMSLVGLGDYNRDEGYKQGAVTLEYETFKMTQDRGRKFLLDAMDVNETNFVASAGTVMGEFQRLHVAPEVDAYRISKVVSDVTAKKSANILTTALTEQNILSELEKAADTIRDKGYQGDIICHITYDTLRLLKEKMVNSNLTSGKLTIGNITLDIYKLDEITFIPTPKNRMYSAIKVDAGATKDAGGYTKGETAKNVNFLMAPINSVIGVTKQDKTRVFDPDTNQDANAWQIDYRRYHDCWEKDNMLDLIIANVSADA</sequence>
<dbReference type="Proteomes" id="UP001197492">
    <property type="component" value="Unassembled WGS sequence"/>
</dbReference>
<organism evidence="1 3">
    <name type="scientific">Catenibacterium mitsuokai</name>
    <dbReference type="NCBI Taxonomy" id="100886"/>
    <lineage>
        <taxon>Bacteria</taxon>
        <taxon>Bacillati</taxon>
        <taxon>Bacillota</taxon>
        <taxon>Erysipelotrichia</taxon>
        <taxon>Erysipelotrichales</taxon>
        <taxon>Coprobacillaceae</taxon>
        <taxon>Catenibacterium</taxon>
    </lineage>
</organism>
<dbReference type="EMBL" id="JAHOEF010000015">
    <property type="protein sequence ID" value="MBV3382314.1"/>
    <property type="molecule type" value="Genomic_DNA"/>
</dbReference>
<dbReference type="EMBL" id="JAHOEL010000016">
    <property type="protein sequence ID" value="MBV3392395.1"/>
    <property type="molecule type" value="Genomic_DNA"/>
</dbReference>
<protein>
    <recommendedName>
        <fullName evidence="5">Phage capsid family</fullName>
    </recommendedName>
</protein>
<dbReference type="AlphaFoldDB" id="A0AAW4MWX6"/>
<gene>
    <name evidence="1" type="ORF">KSV97_03520</name>
    <name evidence="2" type="ORF">KSW06_03815</name>
</gene>
<comment type="caution">
    <text evidence="1">The sequence shown here is derived from an EMBL/GenBank/DDBJ whole genome shotgun (WGS) entry which is preliminary data.</text>
</comment>
<evidence type="ECO:0008006" key="5">
    <source>
        <dbReference type="Google" id="ProtNLM"/>
    </source>
</evidence>
<evidence type="ECO:0000313" key="1">
    <source>
        <dbReference type="EMBL" id="MBV3382314.1"/>
    </source>
</evidence>
<evidence type="ECO:0000313" key="3">
    <source>
        <dbReference type="Proteomes" id="UP001196408"/>
    </source>
</evidence>
<reference evidence="1 4" key="1">
    <citation type="submission" date="2021-06" db="EMBL/GenBank/DDBJ databases">
        <title>Collection of gut derived symbiotic bacterial strains cultured from healthy donors.</title>
        <authorList>
            <person name="Lin H."/>
            <person name="Littmann E."/>
            <person name="Pamer E.G."/>
        </authorList>
    </citation>
    <scope>NUCLEOTIDE SEQUENCE</scope>
    <source>
        <strain evidence="2 4">MSK.21.70</strain>
        <strain evidence="1">MSK.21.82</strain>
    </source>
</reference>
<name>A0AAW4MWX6_9FIRM</name>
<evidence type="ECO:0000313" key="2">
    <source>
        <dbReference type="EMBL" id="MBV3392395.1"/>
    </source>
</evidence>
<keyword evidence="4" id="KW-1185">Reference proteome</keyword>
<dbReference type="RefSeq" id="WP_217747278.1">
    <property type="nucleotide sequence ID" value="NZ_JAHOEB010000016.1"/>
</dbReference>
<dbReference type="Proteomes" id="UP001196408">
    <property type="component" value="Unassembled WGS sequence"/>
</dbReference>